<name>A0A7L6RZY4_ESCFE</name>
<protein>
    <submittedName>
        <fullName evidence="1">Uncharacterized protein</fullName>
    </submittedName>
</protein>
<dbReference type="AlphaFoldDB" id="A0A7L6RZY4"/>
<dbReference type="RefSeq" id="WP_046077055.1">
    <property type="nucleotide sequence ID" value="NZ_BRYV01000006.1"/>
</dbReference>
<sequence length="117" mass="14123">MDMSVKVDLEDKIKEKYTIGCYEFDVVNKCFWGDAEIELYLYEIDTDIWRSCDVWYFDGYENRLSDHETEDLVFFGDKACVKRKAIEKFNENPPEFMGYKIIYRNISIVFETRKHLL</sequence>
<dbReference type="Proteomes" id="UP000510927">
    <property type="component" value="Chromosome"/>
</dbReference>
<evidence type="ECO:0000313" key="2">
    <source>
        <dbReference type="Proteomes" id="UP000510927"/>
    </source>
</evidence>
<accession>A0A7L6RZY4</accession>
<reference evidence="1 2" key="1">
    <citation type="submission" date="2020-06" db="EMBL/GenBank/DDBJ databases">
        <title>REHAB project genomes.</title>
        <authorList>
            <person name="Shaw L.P."/>
        </authorList>
    </citation>
    <scope>NUCLEOTIDE SEQUENCE [LARGE SCALE GENOMIC DNA]</scope>
    <source>
        <strain evidence="1 2">RHB28-C13</strain>
    </source>
</reference>
<proteinExistence type="predicted"/>
<gene>
    <name evidence="1" type="ORF">HVY52_20800</name>
</gene>
<dbReference type="EMBL" id="CP055675">
    <property type="protein sequence ID" value="QLN02111.1"/>
    <property type="molecule type" value="Genomic_DNA"/>
</dbReference>
<evidence type="ECO:0000313" key="1">
    <source>
        <dbReference type="EMBL" id="QLN02111.1"/>
    </source>
</evidence>
<organism evidence="1 2">
    <name type="scientific">Escherichia fergusonii</name>
    <dbReference type="NCBI Taxonomy" id="564"/>
    <lineage>
        <taxon>Bacteria</taxon>
        <taxon>Pseudomonadati</taxon>
        <taxon>Pseudomonadota</taxon>
        <taxon>Gammaproteobacteria</taxon>
        <taxon>Enterobacterales</taxon>
        <taxon>Enterobacteriaceae</taxon>
        <taxon>Escherichia</taxon>
    </lineage>
</organism>